<organism evidence="3 4">
    <name type="scientific">Digitaria exilis</name>
    <dbReference type="NCBI Taxonomy" id="1010633"/>
    <lineage>
        <taxon>Eukaryota</taxon>
        <taxon>Viridiplantae</taxon>
        <taxon>Streptophyta</taxon>
        <taxon>Embryophyta</taxon>
        <taxon>Tracheophyta</taxon>
        <taxon>Spermatophyta</taxon>
        <taxon>Magnoliopsida</taxon>
        <taxon>Liliopsida</taxon>
        <taxon>Poales</taxon>
        <taxon>Poaceae</taxon>
        <taxon>PACMAD clade</taxon>
        <taxon>Panicoideae</taxon>
        <taxon>Panicodae</taxon>
        <taxon>Paniceae</taxon>
        <taxon>Anthephorinae</taxon>
        <taxon>Digitaria</taxon>
    </lineage>
</organism>
<dbReference type="AlphaFoldDB" id="A0A835F4N2"/>
<reference evidence="3" key="1">
    <citation type="submission" date="2020-07" db="EMBL/GenBank/DDBJ databases">
        <title>Genome sequence and genetic diversity analysis of an under-domesticated orphan crop, white fonio (Digitaria exilis).</title>
        <authorList>
            <person name="Bennetzen J.L."/>
            <person name="Chen S."/>
            <person name="Ma X."/>
            <person name="Wang X."/>
            <person name="Yssel A.E.J."/>
            <person name="Chaluvadi S.R."/>
            <person name="Johnson M."/>
            <person name="Gangashetty P."/>
            <person name="Hamidou F."/>
            <person name="Sanogo M.D."/>
            <person name="Zwaenepoel A."/>
            <person name="Wallace J."/>
            <person name="Van De Peer Y."/>
            <person name="Van Deynze A."/>
        </authorList>
    </citation>
    <scope>NUCLEOTIDE SEQUENCE</scope>
    <source>
        <tissue evidence="3">Leaves</tissue>
    </source>
</reference>
<dbReference type="GO" id="GO:0005524">
    <property type="term" value="F:ATP binding"/>
    <property type="evidence" value="ECO:0007669"/>
    <property type="project" value="UniProtKB-KW"/>
</dbReference>
<evidence type="ECO:0000313" key="3">
    <source>
        <dbReference type="EMBL" id="KAF8728132.1"/>
    </source>
</evidence>
<evidence type="ECO:0000256" key="1">
    <source>
        <dbReference type="ARBA" id="ARBA00022741"/>
    </source>
</evidence>
<dbReference type="OrthoDB" id="690610at2759"/>
<evidence type="ECO:0000256" key="2">
    <source>
        <dbReference type="ARBA" id="ARBA00022840"/>
    </source>
</evidence>
<keyword evidence="1" id="KW-0547">Nucleotide-binding</keyword>
<protein>
    <submittedName>
        <fullName evidence="3">Uncharacterized protein</fullName>
    </submittedName>
</protein>
<dbReference type="InterPro" id="IPR050528">
    <property type="entry name" value="L-type_Lectin-RKs"/>
</dbReference>
<dbReference type="SUPFAM" id="SSF56112">
    <property type="entry name" value="Protein kinase-like (PK-like)"/>
    <property type="match status" value="1"/>
</dbReference>
<gene>
    <name evidence="3" type="ORF">HU200_018715</name>
</gene>
<dbReference type="EMBL" id="JACEFO010001629">
    <property type="protein sequence ID" value="KAF8728132.1"/>
    <property type="molecule type" value="Genomic_DNA"/>
</dbReference>
<dbReference type="InterPro" id="IPR011009">
    <property type="entry name" value="Kinase-like_dom_sf"/>
</dbReference>
<accession>A0A835F4N2</accession>
<sequence>MFLQRPIKEDVQGDQLLLVDWVLYHWHNGSLLETVDTRLQGNYNTVEAYLVLKLGLLCSHPSASARPTMQKVLDYLDGDALVLELASTQLNFNMLALLRNKGLDPYIVSCPPSSVMSFGTISDLSEGR</sequence>
<keyword evidence="4" id="KW-1185">Reference proteome</keyword>
<dbReference type="PANTHER" id="PTHR27007">
    <property type="match status" value="1"/>
</dbReference>
<comment type="caution">
    <text evidence="3">The sequence shown here is derived from an EMBL/GenBank/DDBJ whole genome shotgun (WGS) entry which is preliminary data.</text>
</comment>
<keyword evidence="2" id="KW-0067">ATP-binding</keyword>
<dbReference type="Proteomes" id="UP000636709">
    <property type="component" value="Unassembled WGS sequence"/>
</dbReference>
<dbReference type="Gene3D" id="1.10.510.10">
    <property type="entry name" value="Transferase(Phosphotransferase) domain 1"/>
    <property type="match status" value="1"/>
</dbReference>
<name>A0A835F4N2_9POAL</name>
<proteinExistence type="predicted"/>
<evidence type="ECO:0000313" key="4">
    <source>
        <dbReference type="Proteomes" id="UP000636709"/>
    </source>
</evidence>